<dbReference type="InterPro" id="IPR006674">
    <property type="entry name" value="HD_domain"/>
</dbReference>
<accession>A0A1F4S346</accession>
<dbReference type="InterPro" id="IPR006675">
    <property type="entry name" value="HDIG_dom"/>
</dbReference>
<name>A0A1F4S346_UNCSA</name>
<dbReference type="NCBIfam" id="TIGR00277">
    <property type="entry name" value="HDIG"/>
    <property type="match status" value="1"/>
</dbReference>
<dbReference type="Pfam" id="PF01966">
    <property type="entry name" value="HD"/>
    <property type="match status" value="1"/>
</dbReference>
<proteinExistence type="predicted"/>
<dbReference type="AlphaFoldDB" id="A0A1F4S346"/>
<sequence>MLDRIIYRTKQFIFALSAKMSEEDKIFVRQNLDIKEAALFFSLPEYEQKHCVVVSRRMYAESRDRKDLDSKKIIRLGLLHDVGKAAIKLSIFTKASMVMIKRLATPVYDFFSKKGECETSPSFYRKFYVHKHHGHIGSEMLKRIGESDDIVNEVAMHDESVMSHDSYMRILDEADSTY</sequence>
<gene>
    <name evidence="2" type="ORF">A2290_00915</name>
</gene>
<evidence type="ECO:0000313" key="3">
    <source>
        <dbReference type="Proteomes" id="UP000177905"/>
    </source>
</evidence>
<protein>
    <recommendedName>
        <fullName evidence="1">HD domain-containing protein</fullName>
    </recommendedName>
</protein>
<organism evidence="2 3">
    <name type="scientific">candidate division WOR-1 bacterium RIFOXYB2_FULL_36_35</name>
    <dbReference type="NCBI Taxonomy" id="1802578"/>
    <lineage>
        <taxon>Bacteria</taxon>
        <taxon>Bacillati</taxon>
        <taxon>Saganbacteria</taxon>
    </lineage>
</organism>
<dbReference type="EMBL" id="MEUA01000029">
    <property type="protein sequence ID" value="OGC14840.1"/>
    <property type="molecule type" value="Genomic_DNA"/>
</dbReference>
<comment type="caution">
    <text evidence="2">The sequence shown here is derived from an EMBL/GenBank/DDBJ whole genome shotgun (WGS) entry which is preliminary data.</text>
</comment>
<evidence type="ECO:0000313" key="2">
    <source>
        <dbReference type="EMBL" id="OGC14840.1"/>
    </source>
</evidence>
<dbReference type="Proteomes" id="UP000177905">
    <property type="component" value="Unassembled WGS sequence"/>
</dbReference>
<dbReference type="SUPFAM" id="SSF109604">
    <property type="entry name" value="HD-domain/PDEase-like"/>
    <property type="match status" value="1"/>
</dbReference>
<reference evidence="2 3" key="1">
    <citation type="journal article" date="2016" name="Nat. Commun.">
        <title>Thousands of microbial genomes shed light on interconnected biogeochemical processes in an aquifer system.</title>
        <authorList>
            <person name="Anantharaman K."/>
            <person name="Brown C.T."/>
            <person name="Hug L.A."/>
            <person name="Sharon I."/>
            <person name="Castelle C.J."/>
            <person name="Probst A.J."/>
            <person name="Thomas B.C."/>
            <person name="Singh A."/>
            <person name="Wilkins M.J."/>
            <person name="Karaoz U."/>
            <person name="Brodie E.L."/>
            <person name="Williams K.H."/>
            <person name="Hubbard S.S."/>
            <person name="Banfield J.F."/>
        </authorList>
    </citation>
    <scope>NUCLEOTIDE SEQUENCE [LARGE SCALE GENOMIC DNA]</scope>
</reference>
<dbReference type="Gene3D" id="1.10.3210.10">
    <property type="entry name" value="Hypothetical protein af1432"/>
    <property type="match status" value="1"/>
</dbReference>
<feature type="domain" description="HD" evidence="1">
    <location>
        <begin position="54"/>
        <end position="176"/>
    </location>
</feature>
<evidence type="ECO:0000259" key="1">
    <source>
        <dbReference type="Pfam" id="PF01966"/>
    </source>
</evidence>